<reference evidence="1 2" key="1">
    <citation type="submission" date="2024-06" db="EMBL/GenBank/DDBJ databases">
        <title>The Natural Products Discovery Center: Release of the First 8490 Sequenced Strains for Exploring Actinobacteria Biosynthetic Diversity.</title>
        <authorList>
            <person name="Kalkreuter E."/>
            <person name="Kautsar S.A."/>
            <person name="Yang D."/>
            <person name="Bader C.D."/>
            <person name="Teijaro C.N."/>
            <person name="Fluegel L."/>
            <person name="Davis C.M."/>
            <person name="Simpson J.R."/>
            <person name="Lauterbach L."/>
            <person name="Steele A.D."/>
            <person name="Gui C."/>
            <person name="Meng S."/>
            <person name="Li G."/>
            <person name="Viehrig K."/>
            <person name="Ye F."/>
            <person name="Su P."/>
            <person name="Kiefer A.F."/>
            <person name="Nichols A."/>
            <person name="Cepeda A.J."/>
            <person name="Yan W."/>
            <person name="Fan B."/>
            <person name="Jiang Y."/>
            <person name="Adhikari A."/>
            <person name="Zheng C.-J."/>
            <person name="Schuster L."/>
            <person name="Cowan T.M."/>
            <person name="Smanski M.J."/>
            <person name="Chevrette M.G."/>
            <person name="De Carvalho L.P.S."/>
            <person name="Shen B."/>
        </authorList>
    </citation>
    <scope>NUCLEOTIDE SEQUENCE [LARGE SCALE GENOMIC DNA]</scope>
    <source>
        <strain evidence="1 2">NPDC049344</strain>
    </source>
</reference>
<accession>A0ABV3HXI5</accession>
<dbReference type="Proteomes" id="UP001552521">
    <property type="component" value="Unassembled WGS sequence"/>
</dbReference>
<sequence length="87" mass="9344">MNTTRLAEFYALLSMLEPDTETCRLAQRLADAGTTKQAAGEDSDTSVLKELRGKADQVARELSSVDAKKIDDKSELIAKMLAGAPAT</sequence>
<dbReference type="EMBL" id="JBFAQK010000030">
    <property type="protein sequence ID" value="MEV4683299.1"/>
    <property type="molecule type" value="Genomic_DNA"/>
</dbReference>
<proteinExistence type="predicted"/>
<comment type="caution">
    <text evidence="1">The sequence shown here is derived from an EMBL/GenBank/DDBJ whole genome shotgun (WGS) entry which is preliminary data.</text>
</comment>
<name>A0ABV3HXI5_9ACTN</name>
<evidence type="ECO:0000313" key="1">
    <source>
        <dbReference type="EMBL" id="MEV4683299.1"/>
    </source>
</evidence>
<evidence type="ECO:0000313" key="2">
    <source>
        <dbReference type="Proteomes" id="UP001552521"/>
    </source>
</evidence>
<dbReference type="RefSeq" id="WP_364596579.1">
    <property type="nucleotide sequence ID" value="NZ_JBFAQK010000030.1"/>
</dbReference>
<protein>
    <submittedName>
        <fullName evidence="1">Uncharacterized protein</fullName>
    </submittedName>
</protein>
<gene>
    <name evidence="1" type="ORF">AB0K36_21240</name>
</gene>
<organism evidence="1 2">
    <name type="scientific">Streptomyces kurssanovii</name>
    <dbReference type="NCBI Taxonomy" id="67312"/>
    <lineage>
        <taxon>Bacteria</taxon>
        <taxon>Bacillati</taxon>
        <taxon>Actinomycetota</taxon>
        <taxon>Actinomycetes</taxon>
        <taxon>Kitasatosporales</taxon>
        <taxon>Streptomycetaceae</taxon>
        <taxon>Streptomyces</taxon>
    </lineage>
</organism>
<keyword evidence="2" id="KW-1185">Reference proteome</keyword>